<dbReference type="PANTHER" id="PTHR43479:SF7">
    <property type="entry name" value="TETR-FAMILY TRANSCRIPTIONAL REGULATOR"/>
    <property type="match status" value="1"/>
</dbReference>
<dbReference type="RefSeq" id="WP_003001010.1">
    <property type="nucleotide sequence ID" value="NZ_UHFA01000002.1"/>
</dbReference>
<dbReference type="PANTHER" id="PTHR43479">
    <property type="entry name" value="ACREF/ENVCD OPERON REPRESSOR-RELATED"/>
    <property type="match status" value="1"/>
</dbReference>
<feature type="DNA-binding region" description="H-T-H motif" evidence="2">
    <location>
        <begin position="31"/>
        <end position="50"/>
    </location>
</feature>
<sequence>MIQKRHTQSKAKIKAAITELLLENNDFSSITIRQITEKANINRSTFYLHYQDKYDLIDKLMHEITDNLRKELNTNSATVKEGLIHSLTYLQSQQEFIKLIIGIAPVNFSQKTRHFISKLIETTPALFYDILNPDLPLPKDYMLTTYAASIESIYTHWVSTDNQASPEEVANMILTVRRFYQKNDD</sequence>
<evidence type="ECO:0000313" key="4">
    <source>
        <dbReference type="EMBL" id="SUN35768.1"/>
    </source>
</evidence>
<proteinExistence type="predicted"/>
<accession>A0A380JCG8</accession>
<dbReference type="OrthoDB" id="9810250at2"/>
<evidence type="ECO:0000256" key="1">
    <source>
        <dbReference type="ARBA" id="ARBA00023125"/>
    </source>
</evidence>
<keyword evidence="1 2" id="KW-0238">DNA-binding</keyword>
<dbReference type="InterPro" id="IPR039532">
    <property type="entry name" value="TetR_C_Firmicutes"/>
</dbReference>
<dbReference type="PROSITE" id="PS50977">
    <property type="entry name" value="HTH_TETR_2"/>
    <property type="match status" value="1"/>
</dbReference>
<dbReference type="InterPro" id="IPR050624">
    <property type="entry name" value="HTH-type_Tx_Regulator"/>
</dbReference>
<keyword evidence="5" id="KW-1185">Reference proteome</keyword>
<dbReference type="Pfam" id="PF00440">
    <property type="entry name" value="TetR_N"/>
    <property type="match status" value="1"/>
</dbReference>
<dbReference type="InterPro" id="IPR009057">
    <property type="entry name" value="Homeodomain-like_sf"/>
</dbReference>
<name>A0A380JCG8_STRDO</name>
<dbReference type="EMBL" id="UHFA01000002">
    <property type="protein sequence ID" value="SUN35768.1"/>
    <property type="molecule type" value="Genomic_DNA"/>
</dbReference>
<dbReference type="SUPFAM" id="SSF46689">
    <property type="entry name" value="Homeodomain-like"/>
    <property type="match status" value="1"/>
</dbReference>
<dbReference type="Proteomes" id="UP000254082">
    <property type="component" value="Unassembled WGS sequence"/>
</dbReference>
<dbReference type="GO" id="GO:0003677">
    <property type="term" value="F:DNA binding"/>
    <property type="evidence" value="ECO:0007669"/>
    <property type="project" value="UniProtKB-UniRule"/>
</dbReference>
<evidence type="ECO:0000313" key="5">
    <source>
        <dbReference type="Proteomes" id="UP000254082"/>
    </source>
</evidence>
<feature type="domain" description="HTH tetR-type" evidence="3">
    <location>
        <begin position="7"/>
        <end position="68"/>
    </location>
</feature>
<evidence type="ECO:0000259" key="3">
    <source>
        <dbReference type="PROSITE" id="PS50977"/>
    </source>
</evidence>
<dbReference type="InterPro" id="IPR001647">
    <property type="entry name" value="HTH_TetR"/>
</dbReference>
<dbReference type="Pfam" id="PF14278">
    <property type="entry name" value="TetR_C_8"/>
    <property type="match status" value="1"/>
</dbReference>
<reference evidence="4 5" key="1">
    <citation type="submission" date="2018-06" db="EMBL/GenBank/DDBJ databases">
        <authorList>
            <consortium name="Pathogen Informatics"/>
            <person name="Doyle S."/>
        </authorList>
    </citation>
    <scope>NUCLEOTIDE SEQUENCE [LARGE SCALE GENOMIC DNA]</scope>
    <source>
        <strain evidence="5">NCTC 11391</strain>
    </source>
</reference>
<dbReference type="Gene3D" id="1.10.357.10">
    <property type="entry name" value="Tetracycline Repressor, domain 2"/>
    <property type="match status" value="1"/>
</dbReference>
<organism evidence="4 5">
    <name type="scientific">Streptococcus downei MFe28</name>
    <dbReference type="NCBI Taxonomy" id="764290"/>
    <lineage>
        <taxon>Bacteria</taxon>
        <taxon>Bacillati</taxon>
        <taxon>Bacillota</taxon>
        <taxon>Bacilli</taxon>
        <taxon>Lactobacillales</taxon>
        <taxon>Streptococcaceae</taxon>
        <taxon>Streptococcus</taxon>
    </lineage>
</organism>
<dbReference type="AlphaFoldDB" id="A0A380JCG8"/>
<protein>
    <submittedName>
        <fullName evidence="4">Transcriptional regulator</fullName>
    </submittedName>
</protein>
<evidence type="ECO:0000256" key="2">
    <source>
        <dbReference type="PROSITE-ProRule" id="PRU00335"/>
    </source>
</evidence>
<gene>
    <name evidence="4" type="ORF">NCTC11391_00807</name>
</gene>